<organism evidence="1 2">
    <name type="scientific">Burkholderia vietnamiensis (strain G4 / LMG 22486)</name>
    <name type="common">Burkholderia cepacia (strain R1808)</name>
    <dbReference type="NCBI Taxonomy" id="269482"/>
    <lineage>
        <taxon>Bacteria</taxon>
        <taxon>Pseudomonadati</taxon>
        <taxon>Pseudomonadota</taxon>
        <taxon>Betaproteobacteria</taxon>
        <taxon>Burkholderiales</taxon>
        <taxon>Burkholderiaceae</taxon>
        <taxon>Burkholderia</taxon>
        <taxon>Burkholderia cepacia complex</taxon>
    </lineage>
</organism>
<dbReference type="KEGG" id="bvi:Bcep1808_2689"/>
<proteinExistence type="predicted"/>
<dbReference type="AlphaFoldDB" id="A4JHC8"/>
<dbReference type="Proteomes" id="UP000002287">
    <property type="component" value="Chromosome 1"/>
</dbReference>
<dbReference type="HOGENOM" id="CLU_1381850_0_0_4"/>
<accession>A4JHC8</accession>
<gene>
    <name evidence="1" type="ordered locus">Bcep1808_2689</name>
</gene>
<name>A4JHC8_BURVG</name>
<dbReference type="EMBL" id="CP000614">
    <property type="protein sequence ID" value="ABO55681.1"/>
    <property type="molecule type" value="Genomic_DNA"/>
</dbReference>
<evidence type="ECO:0000313" key="1">
    <source>
        <dbReference type="EMBL" id="ABO55681.1"/>
    </source>
</evidence>
<protein>
    <submittedName>
        <fullName evidence="1">Uncharacterized protein</fullName>
    </submittedName>
</protein>
<sequence length="197" mass="22644">MNTAKAELSNKISIEYDLIVEELTMSLDWLNKSKDYTFLDSLKLTFTDNTYDKFLAQAIYSTSEIEFSLNGATARTFQATIIHEIAHHISFSYLGIRGHTLEFAIINYALYYKFNQDANTFFRSYDIAQDKAFPFLLINSFLFDAMIKNITFVDLTELSLKAVELAKSIRENSIPLNLSKTITYEDKNEQSPHLKVA</sequence>
<reference evidence="2" key="1">
    <citation type="submission" date="2007-03" db="EMBL/GenBank/DDBJ databases">
        <title>Complete sequence of chromosome 1 of Burkholderia vietnamiensis G4.</title>
        <authorList>
            <consortium name="US DOE Joint Genome Institute"/>
            <person name="Copeland A."/>
            <person name="Lucas S."/>
            <person name="Lapidus A."/>
            <person name="Barry K."/>
            <person name="Detter J.C."/>
            <person name="Glavina del Rio T."/>
            <person name="Hammon N."/>
            <person name="Israni S."/>
            <person name="Dalin E."/>
            <person name="Tice H."/>
            <person name="Pitluck S."/>
            <person name="Chain P."/>
            <person name="Malfatti S."/>
            <person name="Shin M."/>
            <person name="Vergez L."/>
            <person name="Schmutz J."/>
            <person name="Larimer F."/>
            <person name="Land M."/>
            <person name="Hauser L."/>
            <person name="Kyrpides N."/>
            <person name="Tiedje J."/>
            <person name="Richardson P."/>
        </authorList>
    </citation>
    <scope>NUCLEOTIDE SEQUENCE [LARGE SCALE GENOMIC DNA]</scope>
    <source>
        <strain evidence="2">G4 / LMG 22486</strain>
    </source>
</reference>
<evidence type="ECO:0000313" key="2">
    <source>
        <dbReference type="Proteomes" id="UP000002287"/>
    </source>
</evidence>